<dbReference type="OrthoDB" id="191139at2759"/>
<name>A0A6A6ZZU7_9PLEO</name>
<dbReference type="GO" id="GO:0016491">
    <property type="term" value="F:oxidoreductase activity"/>
    <property type="evidence" value="ECO:0007669"/>
    <property type="project" value="UniProtKB-KW"/>
</dbReference>
<keyword evidence="1" id="KW-0560">Oxidoreductase</keyword>
<gene>
    <name evidence="2" type="ORF">CC86DRAFT_418702</name>
</gene>
<dbReference type="Gene3D" id="3.40.50.720">
    <property type="entry name" value="NAD(P)-binding Rossmann-like Domain"/>
    <property type="match status" value="1"/>
</dbReference>
<sequence>MATNASFGAQTGGLEVAETYASNVKGKTILITGVSKDGIGEATARAFAHGGASLVIITGRDNGRLASITETLAAEYPNTKTLPHKLDLNTLATSQQSAQALLSNAAVPQIDILVANAGGTFGKSRSTTPDGLETHFGVNHVGHFVFINTLLPKLTKPTTHGATRIVVVSSLACLVSSVRFADLNLEDKPVPEEEKPNWTILKALINVDQHEGYDAEVAYGQSKTANVLFAVHLNRLYASKGIYTFALHPGAVQSRAAKAMLGKKTKEEIDAMAIKFNKSIDQGAGTTLVAALDPGLNPENGVFLSDCQIFEQVPGYAVDAKLAEKLWNLSEEIVKEKLSG</sequence>
<dbReference type="SUPFAM" id="SSF51735">
    <property type="entry name" value="NAD(P)-binding Rossmann-fold domains"/>
    <property type="match status" value="1"/>
</dbReference>
<dbReference type="Pfam" id="PF00106">
    <property type="entry name" value="adh_short"/>
    <property type="match status" value="1"/>
</dbReference>
<evidence type="ECO:0000313" key="3">
    <source>
        <dbReference type="Proteomes" id="UP000799424"/>
    </source>
</evidence>
<evidence type="ECO:0000256" key="1">
    <source>
        <dbReference type="ARBA" id="ARBA00023002"/>
    </source>
</evidence>
<accession>A0A6A6ZZU7</accession>
<dbReference type="EMBL" id="MU006227">
    <property type="protein sequence ID" value="KAF2826039.1"/>
    <property type="molecule type" value="Genomic_DNA"/>
</dbReference>
<dbReference type="Proteomes" id="UP000799424">
    <property type="component" value="Unassembled WGS sequence"/>
</dbReference>
<protein>
    <submittedName>
        <fullName evidence="2">Retinol dehydrogenase 12</fullName>
    </submittedName>
</protein>
<dbReference type="PANTHER" id="PTHR43157">
    <property type="entry name" value="PHOSPHATIDYLINOSITOL-GLYCAN BIOSYNTHESIS CLASS F PROTEIN-RELATED"/>
    <property type="match status" value="1"/>
</dbReference>
<dbReference type="PANTHER" id="PTHR43157:SF31">
    <property type="entry name" value="PHOSPHATIDYLINOSITOL-GLYCAN BIOSYNTHESIS CLASS F PROTEIN"/>
    <property type="match status" value="1"/>
</dbReference>
<reference evidence="2" key="1">
    <citation type="journal article" date="2020" name="Stud. Mycol.">
        <title>101 Dothideomycetes genomes: a test case for predicting lifestyles and emergence of pathogens.</title>
        <authorList>
            <person name="Haridas S."/>
            <person name="Albert R."/>
            <person name="Binder M."/>
            <person name="Bloem J."/>
            <person name="Labutti K."/>
            <person name="Salamov A."/>
            <person name="Andreopoulos B."/>
            <person name="Baker S."/>
            <person name="Barry K."/>
            <person name="Bills G."/>
            <person name="Bluhm B."/>
            <person name="Cannon C."/>
            <person name="Castanera R."/>
            <person name="Culley D."/>
            <person name="Daum C."/>
            <person name="Ezra D."/>
            <person name="Gonzalez J."/>
            <person name="Henrissat B."/>
            <person name="Kuo A."/>
            <person name="Liang C."/>
            <person name="Lipzen A."/>
            <person name="Lutzoni F."/>
            <person name="Magnuson J."/>
            <person name="Mondo S."/>
            <person name="Nolan M."/>
            <person name="Ohm R."/>
            <person name="Pangilinan J."/>
            <person name="Park H.-J."/>
            <person name="Ramirez L."/>
            <person name="Alfaro M."/>
            <person name="Sun H."/>
            <person name="Tritt A."/>
            <person name="Yoshinaga Y."/>
            <person name="Zwiers L.-H."/>
            <person name="Turgeon B."/>
            <person name="Goodwin S."/>
            <person name="Spatafora J."/>
            <person name="Crous P."/>
            <person name="Grigoriev I."/>
        </authorList>
    </citation>
    <scope>NUCLEOTIDE SEQUENCE</scope>
    <source>
        <strain evidence="2">CBS 113818</strain>
    </source>
</reference>
<keyword evidence="3" id="KW-1185">Reference proteome</keyword>
<dbReference type="InterPro" id="IPR036291">
    <property type="entry name" value="NAD(P)-bd_dom_sf"/>
</dbReference>
<proteinExistence type="predicted"/>
<dbReference type="AlphaFoldDB" id="A0A6A6ZZU7"/>
<evidence type="ECO:0000313" key="2">
    <source>
        <dbReference type="EMBL" id="KAF2826039.1"/>
    </source>
</evidence>
<organism evidence="2 3">
    <name type="scientific">Ophiobolus disseminans</name>
    <dbReference type="NCBI Taxonomy" id="1469910"/>
    <lineage>
        <taxon>Eukaryota</taxon>
        <taxon>Fungi</taxon>
        <taxon>Dikarya</taxon>
        <taxon>Ascomycota</taxon>
        <taxon>Pezizomycotina</taxon>
        <taxon>Dothideomycetes</taxon>
        <taxon>Pleosporomycetidae</taxon>
        <taxon>Pleosporales</taxon>
        <taxon>Pleosporineae</taxon>
        <taxon>Phaeosphaeriaceae</taxon>
        <taxon>Ophiobolus</taxon>
    </lineage>
</organism>
<dbReference type="InterPro" id="IPR002347">
    <property type="entry name" value="SDR_fam"/>
</dbReference>